<dbReference type="VEuPathDB" id="VectorBase:CQUJHB012824"/>
<feature type="transmembrane region" description="Helical" evidence="1">
    <location>
        <begin position="6"/>
        <end position="23"/>
    </location>
</feature>
<reference evidence="3" key="1">
    <citation type="submission" date="2007-03" db="EMBL/GenBank/DDBJ databases">
        <title>Annotation of Culex pipiens quinquefasciatus.</title>
        <authorList>
            <consortium name="The Broad Institute Genome Sequencing Platform"/>
            <person name="Atkinson P.W."/>
            <person name="Hemingway J."/>
            <person name="Christensen B.M."/>
            <person name="Higgs S."/>
            <person name="Kodira C."/>
            <person name="Hannick L."/>
            <person name="Megy K."/>
            <person name="O'Leary S."/>
            <person name="Pearson M."/>
            <person name="Haas B.J."/>
            <person name="Mauceli E."/>
            <person name="Wortman J.R."/>
            <person name="Lee N.H."/>
            <person name="Guigo R."/>
            <person name="Stanke M."/>
            <person name="Alvarado L."/>
            <person name="Amedeo P."/>
            <person name="Antoine C.H."/>
            <person name="Arensburger P."/>
            <person name="Bidwell S.L."/>
            <person name="Crawford M."/>
            <person name="Camaro F."/>
            <person name="Devon K."/>
            <person name="Engels R."/>
            <person name="Hammond M."/>
            <person name="Howarth C."/>
            <person name="Koehrsen M."/>
            <person name="Lawson D."/>
            <person name="Montgomery P."/>
            <person name="Nene V."/>
            <person name="Nusbaum C."/>
            <person name="Puiu D."/>
            <person name="Romero-Severson J."/>
            <person name="Severson D.W."/>
            <person name="Shumway M."/>
            <person name="Sisk P."/>
            <person name="Stolte C."/>
            <person name="Zeng Q."/>
            <person name="Eisenstadt E."/>
            <person name="Fraser-Liggett C."/>
            <person name="Strausberg R."/>
            <person name="Galagan J."/>
            <person name="Birren B."/>
            <person name="Collins F.H."/>
        </authorList>
    </citation>
    <scope>NUCLEOTIDE SEQUENCE [LARGE SCALE GENOMIC DNA]</scope>
    <source>
        <strain evidence="3">JHB</strain>
    </source>
</reference>
<dbReference type="VEuPathDB" id="VectorBase:CPIJ007866"/>
<reference evidence="4" key="2">
    <citation type="submission" date="2020-05" db="UniProtKB">
        <authorList>
            <consortium name="EnsemblMetazoa"/>
        </authorList>
    </citation>
    <scope>IDENTIFICATION</scope>
    <source>
        <strain evidence="4">JHB</strain>
    </source>
</reference>
<dbReference type="Proteomes" id="UP000002320">
    <property type="component" value="Unassembled WGS sequence"/>
</dbReference>
<dbReference type="EMBL" id="DS232001">
    <property type="protein sequence ID" value="EDS31177.1"/>
    <property type="molecule type" value="Genomic_DNA"/>
</dbReference>
<accession>B0WMS9</accession>
<dbReference type="OMA" id="HRNRICE"/>
<protein>
    <recommendedName>
        <fullName evidence="2">CCHC-type domain-containing protein</fullName>
    </recommendedName>
</protein>
<name>B0WMS9_CULQU</name>
<dbReference type="AlphaFoldDB" id="B0WMS9"/>
<dbReference type="GO" id="GO:0008270">
    <property type="term" value="F:zinc ion binding"/>
    <property type="evidence" value="ECO:0007669"/>
    <property type="project" value="InterPro"/>
</dbReference>
<keyword evidence="1" id="KW-0472">Membrane</keyword>
<feature type="domain" description="CCHC-type" evidence="2">
    <location>
        <begin position="51"/>
        <end position="67"/>
    </location>
</feature>
<proteinExistence type="predicted"/>
<dbReference type="eggNOG" id="ENOG502TB4A">
    <property type="taxonomic scope" value="Eukaryota"/>
</dbReference>
<organism>
    <name type="scientific">Culex quinquefasciatus</name>
    <name type="common">Southern house mosquito</name>
    <name type="synonym">Culex pungens</name>
    <dbReference type="NCBI Taxonomy" id="7176"/>
    <lineage>
        <taxon>Eukaryota</taxon>
        <taxon>Metazoa</taxon>
        <taxon>Ecdysozoa</taxon>
        <taxon>Arthropoda</taxon>
        <taxon>Hexapoda</taxon>
        <taxon>Insecta</taxon>
        <taxon>Pterygota</taxon>
        <taxon>Neoptera</taxon>
        <taxon>Endopterygota</taxon>
        <taxon>Diptera</taxon>
        <taxon>Nematocera</taxon>
        <taxon>Culicoidea</taxon>
        <taxon>Culicidae</taxon>
        <taxon>Culicinae</taxon>
        <taxon>Culicini</taxon>
        <taxon>Culex</taxon>
        <taxon>Culex</taxon>
    </lineage>
</organism>
<gene>
    <name evidence="4" type="primary">6040649</name>
    <name evidence="3" type="ORF">CpipJ_CPIJ007866</name>
</gene>
<dbReference type="KEGG" id="cqu:CpipJ_CPIJ007866"/>
<dbReference type="InterPro" id="IPR001878">
    <property type="entry name" value="Znf_CCHC"/>
</dbReference>
<feature type="domain" description="CCHC-type" evidence="2">
    <location>
        <begin position="119"/>
        <end position="135"/>
    </location>
</feature>
<dbReference type="EnsemblMetazoa" id="CPIJ007866-RA">
    <property type="protein sequence ID" value="CPIJ007866-PA"/>
    <property type="gene ID" value="CPIJ007866"/>
</dbReference>
<dbReference type="GO" id="GO:0003676">
    <property type="term" value="F:nucleic acid binding"/>
    <property type="evidence" value="ECO:0007669"/>
    <property type="project" value="InterPro"/>
</dbReference>
<keyword evidence="5" id="KW-1185">Reference proteome</keyword>
<feature type="transmembrane region" description="Helical" evidence="1">
    <location>
        <begin position="142"/>
        <end position="161"/>
    </location>
</feature>
<evidence type="ECO:0000313" key="5">
    <source>
        <dbReference type="Proteomes" id="UP000002320"/>
    </source>
</evidence>
<evidence type="ECO:0000256" key="1">
    <source>
        <dbReference type="SAM" id="Phobius"/>
    </source>
</evidence>
<keyword evidence="1" id="KW-1133">Transmembrane helix</keyword>
<dbReference type="SMART" id="SM00343">
    <property type="entry name" value="ZnF_C2HC"/>
    <property type="match status" value="2"/>
</dbReference>
<dbReference type="InParanoid" id="B0WMS9"/>
<dbReference type="HOGENOM" id="CLU_1541638_0_0_1"/>
<evidence type="ECO:0000259" key="2">
    <source>
        <dbReference type="SMART" id="SM00343"/>
    </source>
</evidence>
<keyword evidence="1" id="KW-0812">Transmembrane</keyword>
<evidence type="ECO:0000313" key="4">
    <source>
        <dbReference type="EnsemblMetazoa" id="CPIJ007866-PA"/>
    </source>
</evidence>
<evidence type="ECO:0000313" key="3">
    <source>
        <dbReference type="EMBL" id="EDS31177.1"/>
    </source>
</evidence>
<sequence>MDPVWTLFGIFVCIVIWAVWSCFDTTVRKNECKCCGHRGHKAEQCFHRNRICEICHEGGHIASVCTKIFEAENSQFKPSIVLWALTWIDYICTSSDNRTSRCKSCGERAHGTCQYAVRRCFRCRVKGHKSSACPGKKLYRKIVPVVKTGAIVAAVVLFFYLQKWKRFHCNQHSS</sequence>